<dbReference type="EMBL" id="JARIHO010000026">
    <property type="protein sequence ID" value="KAJ7340678.1"/>
    <property type="molecule type" value="Genomic_DNA"/>
</dbReference>
<comment type="caution">
    <text evidence="2">The sequence shown here is derived from an EMBL/GenBank/DDBJ whole genome shotgun (WGS) entry which is preliminary data.</text>
</comment>
<protein>
    <submittedName>
        <fullName evidence="2">Uncharacterized protein</fullName>
    </submittedName>
</protein>
<keyword evidence="1" id="KW-1133">Transmembrane helix</keyword>
<sequence>MMAGPGHPDGKGTLWMMVGPGSTLVIGQTSLVIGKTLPFRSSRTLTQFPGSVKRALYSLVLINIFATSTTGPPEGFLFLCPPEDFEIEPSSFGWPDYSAYWSLDP</sequence>
<keyword evidence="1" id="KW-0812">Transmembrane</keyword>
<accession>A0AAD6ZUU3</accession>
<gene>
    <name evidence="2" type="ORF">DFH08DRAFT_243778</name>
</gene>
<evidence type="ECO:0000313" key="3">
    <source>
        <dbReference type="Proteomes" id="UP001218218"/>
    </source>
</evidence>
<evidence type="ECO:0000256" key="1">
    <source>
        <dbReference type="SAM" id="Phobius"/>
    </source>
</evidence>
<keyword evidence="1" id="KW-0472">Membrane</keyword>
<name>A0AAD6ZUU3_9AGAR</name>
<dbReference type="AlphaFoldDB" id="A0AAD6ZUU3"/>
<proteinExistence type="predicted"/>
<keyword evidence="3" id="KW-1185">Reference proteome</keyword>
<dbReference type="Proteomes" id="UP001218218">
    <property type="component" value="Unassembled WGS sequence"/>
</dbReference>
<feature type="transmembrane region" description="Helical" evidence="1">
    <location>
        <begin position="12"/>
        <end position="33"/>
    </location>
</feature>
<reference evidence="2" key="1">
    <citation type="submission" date="2023-03" db="EMBL/GenBank/DDBJ databases">
        <title>Massive genome expansion in bonnet fungi (Mycena s.s.) driven by repeated elements and novel gene families across ecological guilds.</title>
        <authorList>
            <consortium name="Lawrence Berkeley National Laboratory"/>
            <person name="Harder C.B."/>
            <person name="Miyauchi S."/>
            <person name="Viragh M."/>
            <person name="Kuo A."/>
            <person name="Thoen E."/>
            <person name="Andreopoulos B."/>
            <person name="Lu D."/>
            <person name="Skrede I."/>
            <person name="Drula E."/>
            <person name="Henrissat B."/>
            <person name="Morin E."/>
            <person name="Kohler A."/>
            <person name="Barry K."/>
            <person name="LaButti K."/>
            <person name="Morin E."/>
            <person name="Salamov A."/>
            <person name="Lipzen A."/>
            <person name="Mereny Z."/>
            <person name="Hegedus B."/>
            <person name="Baldrian P."/>
            <person name="Stursova M."/>
            <person name="Weitz H."/>
            <person name="Taylor A."/>
            <person name="Grigoriev I.V."/>
            <person name="Nagy L.G."/>
            <person name="Martin F."/>
            <person name="Kauserud H."/>
        </authorList>
    </citation>
    <scope>NUCLEOTIDE SEQUENCE</scope>
    <source>
        <strain evidence="2">CBHHK002</strain>
    </source>
</reference>
<evidence type="ECO:0000313" key="2">
    <source>
        <dbReference type="EMBL" id="KAJ7340678.1"/>
    </source>
</evidence>
<organism evidence="2 3">
    <name type="scientific">Mycena albidolilacea</name>
    <dbReference type="NCBI Taxonomy" id="1033008"/>
    <lineage>
        <taxon>Eukaryota</taxon>
        <taxon>Fungi</taxon>
        <taxon>Dikarya</taxon>
        <taxon>Basidiomycota</taxon>
        <taxon>Agaricomycotina</taxon>
        <taxon>Agaricomycetes</taxon>
        <taxon>Agaricomycetidae</taxon>
        <taxon>Agaricales</taxon>
        <taxon>Marasmiineae</taxon>
        <taxon>Mycenaceae</taxon>
        <taxon>Mycena</taxon>
    </lineage>
</organism>